<sequence length="347" mass="38259">MLIQRRDVVFLFLLTFSCFPTFGSGATILPPEEMDALQQIGNKLGKKNWNYSANPCTGESGWSSPVVTNEYENVVKCTCITNDTFCHVESIVLRGQNLQGKLPPELAKLPSLKEILMSSNAFSEQLPTNLANLTNLTDLINDNNFTGRIPDFIKDWIQLDKLAIQGSGLQGPIPSEISSLVQLTDLRISDINGTASPFPELSNMKKMKTLKGGGSSRRSGEENASQKKEMDPKEAPTNSEEVSVPTSESNSWVAVPARQRNQVNSKATRPVFLSTSSIDLQMTASKDVWKSFLSFLQHRDFASFGESTSWLCLGLDYLQLVNLVTMSARQLGNNTNSAARQWDHSAS</sequence>
<evidence type="ECO:0000313" key="1">
    <source>
        <dbReference type="EMBL" id="KAJ8616570.1"/>
    </source>
</evidence>
<comment type="caution">
    <text evidence="1">The sequence shown here is derived from an EMBL/GenBank/DDBJ whole genome shotgun (WGS) entry which is preliminary data.</text>
</comment>
<gene>
    <name evidence="1" type="ORF">MRB53_035942</name>
</gene>
<name>A0ACC2K622_PERAE</name>
<protein>
    <submittedName>
        <fullName evidence="1">Uncharacterized protein</fullName>
    </submittedName>
</protein>
<dbReference type="EMBL" id="CM056820">
    <property type="protein sequence ID" value="KAJ8616570.1"/>
    <property type="molecule type" value="Genomic_DNA"/>
</dbReference>
<evidence type="ECO:0000313" key="2">
    <source>
        <dbReference type="Proteomes" id="UP001234297"/>
    </source>
</evidence>
<reference evidence="1 2" key="1">
    <citation type="journal article" date="2022" name="Hortic Res">
        <title>A haplotype resolved chromosomal level avocado genome allows analysis of novel avocado genes.</title>
        <authorList>
            <person name="Nath O."/>
            <person name="Fletcher S.J."/>
            <person name="Hayward A."/>
            <person name="Shaw L.M."/>
            <person name="Masouleh A.K."/>
            <person name="Furtado A."/>
            <person name="Henry R.J."/>
            <person name="Mitter N."/>
        </authorList>
    </citation>
    <scope>NUCLEOTIDE SEQUENCE [LARGE SCALE GENOMIC DNA]</scope>
    <source>
        <strain evidence="2">cv. Hass</strain>
    </source>
</reference>
<dbReference type="Proteomes" id="UP001234297">
    <property type="component" value="Chromosome 12"/>
</dbReference>
<organism evidence="1 2">
    <name type="scientific">Persea americana</name>
    <name type="common">Avocado</name>
    <dbReference type="NCBI Taxonomy" id="3435"/>
    <lineage>
        <taxon>Eukaryota</taxon>
        <taxon>Viridiplantae</taxon>
        <taxon>Streptophyta</taxon>
        <taxon>Embryophyta</taxon>
        <taxon>Tracheophyta</taxon>
        <taxon>Spermatophyta</taxon>
        <taxon>Magnoliopsida</taxon>
        <taxon>Magnoliidae</taxon>
        <taxon>Laurales</taxon>
        <taxon>Lauraceae</taxon>
        <taxon>Persea</taxon>
    </lineage>
</organism>
<accession>A0ACC2K622</accession>
<keyword evidence="2" id="KW-1185">Reference proteome</keyword>
<proteinExistence type="predicted"/>